<feature type="domain" description="DUF362" evidence="1">
    <location>
        <begin position="42"/>
        <end position="159"/>
    </location>
</feature>
<gene>
    <name evidence="2" type="ORF">S01H4_29698</name>
</gene>
<name>X1CDI2_9ZZZZ</name>
<dbReference type="InterPro" id="IPR007160">
    <property type="entry name" value="DUF362"/>
</dbReference>
<reference evidence="2" key="1">
    <citation type="journal article" date="2014" name="Front. Microbiol.">
        <title>High frequency of phylogenetically diverse reductive dehalogenase-homologous genes in deep subseafloor sedimentary metagenomes.</title>
        <authorList>
            <person name="Kawai M."/>
            <person name="Futagami T."/>
            <person name="Toyoda A."/>
            <person name="Takaki Y."/>
            <person name="Nishi S."/>
            <person name="Hori S."/>
            <person name="Arai W."/>
            <person name="Tsubouchi T."/>
            <person name="Morono Y."/>
            <person name="Uchiyama I."/>
            <person name="Ito T."/>
            <person name="Fujiyama A."/>
            <person name="Inagaki F."/>
            <person name="Takami H."/>
        </authorList>
    </citation>
    <scope>NUCLEOTIDE SEQUENCE</scope>
    <source>
        <strain evidence="2">Expedition CK06-06</strain>
    </source>
</reference>
<organism evidence="2">
    <name type="scientific">marine sediment metagenome</name>
    <dbReference type="NCBI Taxonomy" id="412755"/>
    <lineage>
        <taxon>unclassified sequences</taxon>
        <taxon>metagenomes</taxon>
        <taxon>ecological metagenomes</taxon>
    </lineage>
</organism>
<evidence type="ECO:0000259" key="1">
    <source>
        <dbReference type="Pfam" id="PF04015"/>
    </source>
</evidence>
<comment type="caution">
    <text evidence="2">The sequence shown here is derived from an EMBL/GenBank/DDBJ whole genome shotgun (WGS) entry which is preliminary data.</text>
</comment>
<accession>X1CDI2</accession>
<dbReference type="EMBL" id="BART01015269">
    <property type="protein sequence ID" value="GAG82306.1"/>
    <property type="molecule type" value="Genomic_DNA"/>
</dbReference>
<proteinExistence type="predicted"/>
<dbReference type="AlphaFoldDB" id="X1CDI2"/>
<evidence type="ECO:0000313" key="2">
    <source>
        <dbReference type="EMBL" id="GAG82306.1"/>
    </source>
</evidence>
<feature type="non-terminal residue" evidence="2">
    <location>
        <position position="163"/>
    </location>
</feature>
<sequence>MVKPGVNRKIVSIVRYEKPLESVRKAVELSRGLEGLPSNAKVFIKPNIVFWTRSVPFPKWGVITTSRVVEDIVVLLKERGIESITVGEGMVTMSPKDVETPAHAFETLGYNVLKSRFGVKWVNVHERPFEKVALGEGVALNFNRDILESDFVINIPVLKPMPR</sequence>
<dbReference type="Pfam" id="PF04015">
    <property type="entry name" value="DUF362"/>
    <property type="match status" value="1"/>
</dbReference>
<protein>
    <recommendedName>
        <fullName evidence="1">DUF362 domain-containing protein</fullName>
    </recommendedName>
</protein>